<evidence type="ECO:0000313" key="4">
    <source>
        <dbReference type="EMBL" id="AYO42717.1"/>
    </source>
</evidence>
<proteinExistence type="predicted"/>
<dbReference type="VEuPathDB" id="FungiDB:DNF11_1767"/>
<evidence type="ECO:0000256" key="1">
    <source>
        <dbReference type="ARBA" id="ARBA00022574"/>
    </source>
</evidence>
<organism evidence="4 5">
    <name type="scientific">Malassezia restricta (strain ATCC 96810 / NBRC 103918 / CBS 7877)</name>
    <name type="common">Seborrheic dermatitis infection agent</name>
    <dbReference type="NCBI Taxonomy" id="425264"/>
    <lineage>
        <taxon>Eukaryota</taxon>
        <taxon>Fungi</taxon>
        <taxon>Dikarya</taxon>
        <taxon>Basidiomycota</taxon>
        <taxon>Ustilaginomycotina</taxon>
        <taxon>Malasseziomycetes</taxon>
        <taxon>Malasseziales</taxon>
        <taxon>Malasseziaceae</taxon>
        <taxon>Malassezia</taxon>
    </lineage>
</organism>
<dbReference type="AlphaFoldDB" id="A0A3G2S9I1"/>
<feature type="repeat" description="WD" evidence="3">
    <location>
        <begin position="55"/>
        <end position="87"/>
    </location>
</feature>
<dbReference type="PROSITE" id="PS50082">
    <property type="entry name" value="WD_REPEATS_2"/>
    <property type="match status" value="3"/>
</dbReference>
<feature type="repeat" description="WD" evidence="3">
    <location>
        <begin position="161"/>
        <end position="202"/>
    </location>
</feature>
<dbReference type="PROSITE" id="PS50294">
    <property type="entry name" value="WD_REPEATS_REGION"/>
    <property type="match status" value="2"/>
</dbReference>
<accession>A0A3G2S9I1</accession>
<evidence type="ECO:0000313" key="5">
    <source>
        <dbReference type="Proteomes" id="UP000269793"/>
    </source>
</evidence>
<name>A0A3G2S9I1_MALR7</name>
<protein>
    <submittedName>
        <fullName evidence="4">WD repeat-containing protein 61</fullName>
    </submittedName>
</protein>
<dbReference type="PANTHER" id="PTHR44090">
    <property type="entry name" value="WD REPEAT-CONTAINING PROTEIN 61"/>
    <property type="match status" value="1"/>
</dbReference>
<dbReference type="InterPro" id="IPR036322">
    <property type="entry name" value="WD40_repeat_dom_sf"/>
</dbReference>
<dbReference type="Pfam" id="PF00400">
    <property type="entry name" value="WD40"/>
    <property type="match status" value="4"/>
</dbReference>
<dbReference type="OrthoDB" id="538223at2759"/>
<dbReference type="Gene3D" id="2.130.10.10">
    <property type="entry name" value="YVTN repeat-like/Quinoprotein amine dehydrogenase"/>
    <property type="match status" value="2"/>
</dbReference>
<dbReference type="GO" id="GO:0005634">
    <property type="term" value="C:nucleus"/>
    <property type="evidence" value="ECO:0007669"/>
    <property type="project" value="TreeGrafter"/>
</dbReference>
<keyword evidence="1 3" id="KW-0853">WD repeat</keyword>
<dbReference type="STRING" id="425264.A0A3G2S9I1"/>
<dbReference type="InterPro" id="IPR019775">
    <property type="entry name" value="WD40_repeat_CS"/>
</dbReference>
<keyword evidence="5" id="KW-1185">Reference proteome</keyword>
<dbReference type="InterPro" id="IPR001680">
    <property type="entry name" value="WD40_rpt"/>
</dbReference>
<evidence type="ECO:0000256" key="2">
    <source>
        <dbReference type="ARBA" id="ARBA00022737"/>
    </source>
</evidence>
<dbReference type="EMBL" id="CP033150">
    <property type="protein sequence ID" value="AYO42717.1"/>
    <property type="molecule type" value="Genomic_DNA"/>
</dbReference>
<evidence type="ECO:0000256" key="3">
    <source>
        <dbReference type="PROSITE-ProRule" id="PRU00221"/>
    </source>
</evidence>
<dbReference type="PANTHER" id="PTHR44090:SF1">
    <property type="entry name" value="SUPERKILLER COMPLEX PROTEIN 8"/>
    <property type="match status" value="1"/>
</dbReference>
<reference evidence="4 5" key="1">
    <citation type="submission" date="2018-10" db="EMBL/GenBank/DDBJ databases">
        <title>Complete genome sequence of Malassezia restricta CBS 7877.</title>
        <authorList>
            <person name="Morand S.C."/>
            <person name="Bertignac M."/>
            <person name="Iltis A."/>
            <person name="Kolder I."/>
            <person name="Pirovano W."/>
            <person name="Jourdain R."/>
            <person name="Clavaud C."/>
        </authorList>
    </citation>
    <scope>NUCLEOTIDE SEQUENCE [LARGE SCALE GENOMIC DNA]</scope>
    <source>
        <strain evidence="4 5">CBS 7877</strain>
    </source>
</reference>
<keyword evidence="2" id="KW-0677">Repeat</keyword>
<feature type="repeat" description="WD" evidence="3">
    <location>
        <begin position="255"/>
        <end position="288"/>
    </location>
</feature>
<dbReference type="InterPro" id="IPR051510">
    <property type="entry name" value="SKI8"/>
</dbReference>
<dbReference type="PROSITE" id="PS00678">
    <property type="entry name" value="WD_REPEATS_1"/>
    <property type="match status" value="1"/>
</dbReference>
<dbReference type="SMART" id="SM00320">
    <property type="entry name" value="WD40"/>
    <property type="match status" value="5"/>
</dbReference>
<dbReference type="InterPro" id="IPR015943">
    <property type="entry name" value="WD40/YVTN_repeat-like_dom_sf"/>
</dbReference>
<sequence>MLQYLEECEIAPPSAGEEHAVWQLVWTKQGIVAGRASGSVDVLDFDKLETKQSCTEEHSLGIVSLSQSADDRYLLTNSMDGAITLWQWTKEGRLEQAAQRASIKGVPCGPEPNEPYPVQAWVSALHPDAHVFAASGENACVALFSAHPDTFGEQGQRLSFDTSYASYATCLAFNYEGDLLAMGTNTGVVFIWNIHTGEQVACLTEHAQPVRTVTFARPNVSYSDHMFVGSDDRTITVHDVQAIRSHVSETAVAALQGHRGWVLDVQAGGNGRVIASTCSDHVVRLWDLGTSPIECIMTQTQKTPIWGVAWHPDSMEGTREDMGSSTLMAAGHRFITGSDDGHVRMYRSAGTGTRADEVV</sequence>
<dbReference type="Proteomes" id="UP000269793">
    <property type="component" value="Chromosome III"/>
</dbReference>
<gene>
    <name evidence="4" type="primary">wdr61</name>
    <name evidence="4" type="ORF">DNF11_1767</name>
</gene>
<dbReference type="GO" id="GO:0032991">
    <property type="term" value="C:protein-containing complex"/>
    <property type="evidence" value="ECO:0007669"/>
    <property type="project" value="UniProtKB-ARBA"/>
</dbReference>
<dbReference type="SUPFAM" id="SSF50978">
    <property type="entry name" value="WD40 repeat-like"/>
    <property type="match status" value="1"/>
</dbReference>